<dbReference type="EMBL" id="CM026430">
    <property type="protein sequence ID" value="KAG0562541.1"/>
    <property type="molecule type" value="Genomic_DNA"/>
</dbReference>
<dbReference type="AlphaFoldDB" id="A0A8T0GS94"/>
<proteinExistence type="predicted"/>
<evidence type="ECO:0000313" key="1">
    <source>
        <dbReference type="EMBL" id="KAG0562541.1"/>
    </source>
</evidence>
<dbReference type="Proteomes" id="UP000822688">
    <property type="component" value="Chromosome 9"/>
</dbReference>
<comment type="caution">
    <text evidence="1">The sequence shown here is derived from an EMBL/GenBank/DDBJ whole genome shotgun (WGS) entry which is preliminary data.</text>
</comment>
<protein>
    <submittedName>
        <fullName evidence="1">Uncharacterized protein</fullName>
    </submittedName>
</protein>
<reference evidence="1" key="1">
    <citation type="submission" date="2020-06" db="EMBL/GenBank/DDBJ databases">
        <title>WGS assembly of Ceratodon purpureus strain R40.</title>
        <authorList>
            <person name="Carey S.B."/>
            <person name="Jenkins J."/>
            <person name="Shu S."/>
            <person name="Lovell J.T."/>
            <person name="Sreedasyam A."/>
            <person name="Maumus F."/>
            <person name="Tiley G.P."/>
            <person name="Fernandez-Pozo N."/>
            <person name="Barry K."/>
            <person name="Chen C."/>
            <person name="Wang M."/>
            <person name="Lipzen A."/>
            <person name="Daum C."/>
            <person name="Saski C.A."/>
            <person name="Payton A.C."/>
            <person name="Mcbreen J.C."/>
            <person name="Conrad R.E."/>
            <person name="Kollar L.M."/>
            <person name="Olsson S."/>
            <person name="Huttunen S."/>
            <person name="Landis J.B."/>
            <person name="Wickett N.J."/>
            <person name="Johnson M.G."/>
            <person name="Rensing S.A."/>
            <person name="Grimwood J."/>
            <person name="Schmutz J."/>
            <person name="Mcdaniel S.F."/>
        </authorList>
    </citation>
    <scope>NUCLEOTIDE SEQUENCE</scope>
    <source>
        <strain evidence="1">R40</strain>
    </source>
</reference>
<sequence length="61" mass="6805">MNRYVGIADDDNSGRIFRKLHSSLHSSLQKPIQKRSGVHKIARLVNAVPFHVGSINCAHVK</sequence>
<keyword evidence="2" id="KW-1185">Reference proteome</keyword>
<name>A0A8T0GS94_CERPU</name>
<organism evidence="1 2">
    <name type="scientific">Ceratodon purpureus</name>
    <name type="common">Fire moss</name>
    <name type="synonym">Dicranum purpureum</name>
    <dbReference type="NCBI Taxonomy" id="3225"/>
    <lineage>
        <taxon>Eukaryota</taxon>
        <taxon>Viridiplantae</taxon>
        <taxon>Streptophyta</taxon>
        <taxon>Embryophyta</taxon>
        <taxon>Bryophyta</taxon>
        <taxon>Bryophytina</taxon>
        <taxon>Bryopsida</taxon>
        <taxon>Dicranidae</taxon>
        <taxon>Pseudoditrichales</taxon>
        <taxon>Ditrichaceae</taxon>
        <taxon>Ceratodon</taxon>
    </lineage>
</organism>
<gene>
    <name evidence="1" type="ORF">KC19_9G154800</name>
</gene>
<evidence type="ECO:0000313" key="2">
    <source>
        <dbReference type="Proteomes" id="UP000822688"/>
    </source>
</evidence>
<accession>A0A8T0GS94</accession>